<dbReference type="InterPro" id="IPR018484">
    <property type="entry name" value="FGGY_N"/>
</dbReference>
<dbReference type="EMBL" id="CXWC01000010">
    <property type="protein sequence ID" value="CTQ70052.1"/>
    <property type="molecule type" value="Genomic_DNA"/>
</dbReference>
<keyword evidence="2 4" id="KW-0808">Transferase</keyword>
<gene>
    <name evidence="7" type="primary">eryA</name>
    <name evidence="7" type="ORF">LA5096_02348</name>
</gene>
<dbReference type="GO" id="GO:0005975">
    <property type="term" value="P:carbohydrate metabolic process"/>
    <property type="evidence" value="ECO:0007669"/>
    <property type="project" value="InterPro"/>
</dbReference>
<comment type="similarity">
    <text evidence="1 4">Belongs to the FGGY kinase family.</text>
</comment>
<dbReference type="InterPro" id="IPR000577">
    <property type="entry name" value="Carb_kinase_FGGY"/>
</dbReference>
<dbReference type="STRING" id="311410.LA5095_01093"/>
<dbReference type="RefSeq" id="WP_055112873.1">
    <property type="nucleotide sequence ID" value="NZ_CXWA01000001.1"/>
</dbReference>
<protein>
    <submittedName>
        <fullName evidence="7">Erythritol kinase</fullName>
        <ecNumber evidence="7">2.7.1.27</ecNumber>
    </submittedName>
</protein>
<evidence type="ECO:0000313" key="7">
    <source>
        <dbReference type="EMBL" id="CTQ70052.1"/>
    </source>
</evidence>
<feature type="domain" description="Carbohydrate kinase FGGY N-terminal" evidence="5">
    <location>
        <begin position="7"/>
        <end position="251"/>
    </location>
</feature>
<proteinExistence type="inferred from homology"/>
<evidence type="ECO:0000256" key="1">
    <source>
        <dbReference type="ARBA" id="ARBA00009156"/>
    </source>
</evidence>
<dbReference type="PROSITE" id="PS00445">
    <property type="entry name" value="FGGY_KINASES_2"/>
    <property type="match status" value="1"/>
</dbReference>
<keyword evidence="3 4" id="KW-0418">Kinase</keyword>
<dbReference type="GO" id="GO:0047878">
    <property type="term" value="F:erythritol kinase activity"/>
    <property type="evidence" value="ECO:0007669"/>
    <property type="project" value="UniProtKB-EC"/>
</dbReference>
<evidence type="ECO:0000313" key="8">
    <source>
        <dbReference type="Proteomes" id="UP000049983"/>
    </source>
</evidence>
<dbReference type="OrthoDB" id="9805576at2"/>
<dbReference type="InterPro" id="IPR018485">
    <property type="entry name" value="FGGY_C"/>
</dbReference>
<dbReference type="InterPro" id="IPR050406">
    <property type="entry name" value="FGGY_Carb_Kinase"/>
</dbReference>
<dbReference type="PANTHER" id="PTHR43095:SF3">
    <property type="entry name" value="L-XYLULOSE_3-KETO-L-GULONATE KINASE"/>
    <property type="match status" value="1"/>
</dbReference>
<sequence>MSAKDLLIGIDAGTSVIKAVAFDLAGRQVALASRRNEYTTLPGGGVEQDMNRTWHDTAQVLAQLAEEVPDCARRCAAIGVTGQGDGTWLIDSDGEPAHDGWLWLDSRSAATSRRLAEMDGSRVIYERTATGINVCQMRTHLCWMQENTPDLLKKSASALHCKDWLYYKLTGVLASDISEGVFTFGDFRTRDYSPDVLELLGLSDHADLLPPIIDGTKISHGLTREAAELCGLVEGTPVSLGLVDVMCSALGAGLYDPAVLPGLTILGSTGMHMRFVGDADAVVLNDDACGYTMPFPGGAFAQMQTNMAATLNIDWALGLAAQVFASQNLSVDPEQFLVSMDDMVLDAKPGSTFYHPYISAAGERGPFTNPDARASWTGLDQTTTWADMLRAVFDGLVLAARDCYQTMGSIPGEIRLTGGAAKSRAFRILLSACLQAPVRTIGQPEAGAAGAAMIAAVQQGLFKDIAAAVDTWVTPLLNDAILPDDRLTGSYDTLFKTYLETRLILPKAWDSQAQARRELSK</sequence>
<dbReference type="InterPro" id="IPR018483">
    <property type="entry name" value="Carb_kinase_FGGY_CS"/>
</dbReference>
<keyword evidence="8" id="KW-1185">Reference proteome</keyword>
<dbReference type="Pfam" id="PF02782">
    <property type="entry name" value="FGGY_C"/>
    <property type="match status" value="1"/>
</dbReference>
<reference evidence="8" key="1">
    <citation type="submission" date="2015-07" db="EMBL/GenBank/DDBJ databases">
        <authorList>
            <person name="Rodrigo-Torres Lidia"/>
            <person name="Arahal R.David."/>
        </authorList>
    </citation>
    <scope>NUCLEOTIDE SEQUENCE [LARGE SCALE GENOMIC DNA]</scope>
    <source>
        <strain evidence="8">CECT 5096</strain>
    </source>
</reference>
<dbReference type="SUPFAM" id="SSF53067">
    <property type="entry name" value="Actin-like ATPase domain"/>
    <property type="match status" value="2"/>
</dbReference>
<dbReference type="Gene3D" id="3.30.420.40">
    <property type="match status" value="2"/>
</dbReference>
<evidence type="ECO:0000259" key="5">
    <source>
        <dbReference type="Pfam" id="PF00370"/>
    </source>
</evidence>
<evidence type="ECO:0000259" key="6">
    <source>
        <dbReference type="Pfam" id="PF02782"/>
    </source>
</evidence>
<feature type="domain" description="Carbohydrate kinase FGGY C-terminal" evidence="6">
    <location>
        <begin position="265"/>
        <end position="458"/>
    </location>
</feature>
<dbReference type="InterPro" id="IPR043129">
    <property type="entry name" value="ATPase_NBD"/>
</dbReference>
<evidence type="ECO:0000256" key="3">
    <source>
        <dbReference type="ARBA" id="ARBA00022777"/>
    </source>
</evidence>
<dbReference type="PANTHER" id="PTHR43095">
    <property type="entry name" value="SUGAR KINASE"/>
    <property type="match status" value="1"/>
</dbReference>
<dbReference type="PIRSF" id="PIRSF000538">
    <property type="entry name" value="GlpK"/>
    <property type="match status" value="1"/>
</dbReference>
<evidence type="ECO:0000256" key="2">
    <source>
        <dbReference type="ARBA" id="ARBA00022679"/>
    </source>
</evidence>
<dbReference type="EC" id="2.7.1.27" evidence="7"/>
<name>A0A0M6Z7D9_9HYPH</name>
<dbReference type="GeneID" id="97669738"/>
<organism evidence="7 8">
    <name type="scientific">Roseibium album</name>
    <dbReference type="NCBI Taxonomy" id="311410"/>
    <lineage>
        <taxon>Bacteria</taxon>
        <taxon>Pseudomonadati</taxon>
        <taxon>Pseudomonadota</taxon>
        <taxon>Alphaproteobacteria</taxon>
        <taxon>Hyphomicrobiales</taxon>
        <taxon>Stappiaceae</taxon>
        <taxon>Roseibium</taxon>
    </lineage>
</organism>
<dbReference type="Pfam" id="PF00370">
    <property type="entry name" value="FGGY_N"/>
    <property type="match status" value="1"/>
</dbReference>
<evidence type="ECO:0000256" key="4">
    <source>
        <dbReference type="RuleBase" id="RU003733"/>
    </source>
</evidence>
<accession>A0A0M6Z7D9</accession>
<dbReference type="Proteomes" id="UP000049983">
    <property type="component" value="Unassembled WGS sequence"/>
</dbReference>
<dbReference type="AlphaFoldDB" id="A0A0M6Z7D9"/>